<dbReference type="Gene3D" id="2.130.10.30">
    <property type="entry name" value="Regulator of chromosome condensation 1/beta-lactamase-inhibitor protein II"/>
    <property type="match status" value="1"/>
</dbReference>
<dbReference type="OrthoDB" id="10256179at2759"/>
<dbReference type="Pfam" id="PF13540">
    <property type="entry name" value="RCC1_2"/>
    <property type="match status" value="1"/>
</dbReference>
<sequence>MFKRAGSSLGPHLRRLHSQATSSVGSARAGLRAHPGVILSSSAVAAYILWYTNTRIVHNDAPSAIALGTASQAVPALIAGGDVGESEDLRTVVWGSNRSGTLTPEKVEVIRTPSIAKWLDGVALRDLALHQDHGACVDARGDVYQWGSGYVGQDASKANKPTMTLREKNITQLKLTEGRLYALSASGKVYALAAQASKQELRPGAPTPSSDGWWGTGWLWGEDECVDFVEITPKEHLTRGEKFISIEAGNDHVLAVTSKGRAFAHPVNKNANTYSQLGFRKFQIPDPAVHHRSPTNGHLEVELIPKSVADPYAKSTRATRPNAAPTMSENLVNIDDSSVRFCTHFFEIPILKGVEVAQVAAGGRSSFVRTTSGRVLGWGANEYGQIGLGSNVALDTITVPTEVILWKSAASRGNTRCINITAGGDLTAFTVERTDPSSHTTVDLLMCGNGQWGGLGSNLFSNAQGAPLRARNVSGLVEYNDITQSLQPIAPQAVTVSPTGHVLLTLDTASAADVGGRDLVVWGKNYESELGNGRKASVPVPTTLETPEGGRFMLRRRKAREVKDLHGHVWKRGIRVEQCAVVGFGSSAVYWKIAA</sequence>
<dbReference type="EMBL" id="JABCKI010006172">
    <property type="protein sequence ID" value="KAG5635130.1"/>
    <property type="molecule type" value="Genomic_DNA"/>
</dbReference>
<accession>A0A9P7K3P3</accession>
<proteinExistence type="predicted"/>
<gene>
    <name evidence="2" type="ORF">H0H81_012342</name>
</gene>
<dbReference type="InterPro" id="IPR053245">
    <property type="entry name" value="MitoProcess-Associated"/>
</dbReference>
<dbReference type="GO" id="GO:0005743">
    <property type="term" value="C:mitochondrial inner membrane"/>
    <property type="evidence" value="ECO:0007669"/>
    <property type="project" value="TreeGrafter"/>
</dbReference>
<reference evidence="2" key="1">
    <citation type="submission" date="2021-02" db="EMBL/GenBank/DDBJ databases">
        <authorList>
            <person name="Nieuwenhuis M."/>
            <person name="Van De Peppel L.J.J."/>
        </authorList>
    </citation>
    <scope>NUCLEOTIDE SEQUENCE</scope>
    <source>
        <strain evidence="2">D49</strain>
    </source>
</reference>
<organism evidence="2 3">
    <name type="scientific">Sphagnurus paluster</name>
    <dbReference type="NCBI Taxonomy" id="117069"/>
    <lineage>
        <taxon>Eukaryota</taxon>
        <taxon>Fungi</taxon>
        <taxon>Dikarya</taxon>
        <taxon>Basidiomycota</taxon>
        <taxon>Agaricomycotina</taxon>
        <taxon>Agaricomycetes</taxon>
        <taxon>Agaricomycetidae</taxon>
        <taxon>Agaricales</taxon>
        <taxon>Tricholomatineae</taxon>
        <taxon>Lyophyllaceae</taxon>
        <taxon>Sphagnurus</taxon>
    </lineage>
</organism>
<feature type="repeat" description="RCC1" evidence="1">
    <location>
        <begin position="373"/>
        <end position="433"/>
    </location>
</feature>
<evidence type="ECO:0008006" key="4">
    <source>
        <dbReference type="Google" id="ProtNLM"/>
    </source>
</evidence>
<evidence type="ECO:0000256" key="1">
    <source>
        <dbReference type="PROSITE-ProRule" id="PRU00235"/>
    </source>
</evidence>
<dbReference type="PANTHER" id="PTHR47563">
    <property type="entry name" value="PROTEIN FMP25, MITOCHONDRIAL"/>
    <property type="match status" value="1"/>
</dbReference>
<name>A0A9P7K3P3_9AGAR</name>
<evidence type="ECO:0000313" key="2">
    <source>
        <dbReference type="EMBL" id="KAG5635130.1"/>
    </source>
</evidence>
<dbReference type="GO" id="GO:0034551">
    <property type="term" value="P:mitochondrial respiratory chain complex III assembly"/>
    <property type="evidence" value="ECO:0007669"/>
    <property type="project" value="TreeGrafter"/>
</dbReference>
<dbReference type="InterPro" id="IPR009091">
    <property type="entry name" value="RCC1/BLIP-II"/>
</dbReference>
<dbReference type="InterPro" id="IPR000408">
    <property type="entry name" value="Reg_chr_condens"/>
</dbReference>
<keyword evidence="3" id="KW-1185">Reference proteome</keyword>
<dbReference type="SUPFAM" id="SSF50985">
    <property type="entry name" value="RCC1/BLIP-II"/>
    <property type="match status" value="1"/>
</dbReference>
<dbReference type="PANTHER" id="PTHR47563:SF1">
    <property type="entry name" value="PROTEIN FMP25, MITOCHONDRIAL"/>
    <property type="match status" value="1"/>
</dbReference>
<dbReference type="PROSITE" id="PS50012">
    <property type="entry name" value="RCC1_3"/>
    <property type="match status" value="1"/>
</dbReference>
<reference evidence="2" key="2">
    <citation type="submission" date="2021-10" db="EMBL/GenBank/DDBJ databases">
        <title>Phylogenomics reveals ancestral predisposition of the termite-cultivated fungus Termitomyces towards a domesticated lifestyle.</title>
        <authorList>
            <person name="Auxier B."/>
            <person name="Grum-Grzhimaylo A."/>
            <person name="Cardenas M.E."/>
            <person name="Lodge J.D."/>
            <person name="Laessoe T."/>
            <person name="Pedersen O."/>
            <person name="Smith M.E."/>
            <person name="Kuyper T.W."/>
            <person name="Franco-Molano E.A."/>
            <person name="Baroni T.J."/>
            <person name="Aanen D.K."/>
        </authorList>
    </citation>
    <scope>NUCLEOTIDE SEQUENCE</scope>
    <source>
        <strain evidence="2">D49</strain>
    </source>
</reference>
<dbReference type="AlphaFoldDB" id="A0A9P7K3P3"/>
<dbReference type="Proteomes" id="UP000717328">
    <property type="component" value="Unassembled WGS sequence"/>
</dbReference>
<evidence type="ECO:0000313" key="3">
    <source>
        <dbReference type="Proteomes" id="UP000717328"/>
    </source>
</evidence>
<protein>
    <recommendedName>
        <fullName evidence="4">Mitochondrial protein</fullName>
    </recommendedName>
</protein>
<comment type="caution">
    <text evidence="2">The sequence shown here is derived from an EMBL/GenBank/DDBJ whole genome shotgun (WGS) entry which is preliminary data.</text>
</comment>